<feature type="domain" description="Ribonuclease H1 N-terminal" evidence="2">
    <location>
        <begin position="219"/>
        <end position="256"/>
    </location>
</feature>
<keyword evidence="4" id="KW-1185">Reference proteome</keyword>
<dbReference type="Pfam" id="PF01693">
    <property type="entry name" value="Cauli_VI"/>
    <property type="match status" value="1"/>
</dbReference>
<protein>
    <recommendedName>
        <fullName evidence="2">Ribonuclease H1 N-terminal domain-containing protein</fullName>
    </recommendedName>
</protein>
<reference evidence="3" key="1">
    <citation type="submission" date="2023-03" db="EMBL/GenBank/DDBJ databases">
        <title>Massive genome expansion in bonnet fungi (Mycena s.s.) driven by repeated elements and novel gene families across ecological guilds.</title>
        <authorList>
            <consortium name="Lawrence Berkeley National Laboratory"/>
            <person name="Harder C.B."/>
            <person name="Miyauchi S."/>
            <person name="Viragh M."/>
            <person name="Kuo A."/>
            <person name="Thoen E."/>
            <person name="Andreopoulos B."/>
            <person name="Lu D."/>
            <person name="Skrede I."/>
            <person name="Drula E."/>
            <person name="Henrissat B."/>
            <person name="Morin E."/>
            <person name="Kohler A."/>
            <person name="Barry K."/>
            <person name="LaButti K."/>
            <person name="Morin E."/>
            <person name="Salamov A."/>
            <person name="Lipzen A."/>
            <person name="Mereny Z."/>
            <person name="Hegedus B."/>
            <person name="Baldrian P."/>
            <person name="Stursova M."/>
            <person name="Weitz H."/>
            <person name="Taylor A."/>
            <person name="Grigoriev I.V."/>
            <person name="Nagy L.G."/>
            <person name="Martin F."/>
            <person name="Kauserud H."/>
        </authorList>
    </citation>
    <scope>NUCLEOTIDE SEQUENCE</scope>
    <source>
        <strain evidence="3">CBHHK173m</strain>
    </source>
</reference>
<dbReference type="InterPro" id="IPR011320">
    <property type="entry name" value="RNase_H1_N"/>
</dbReference>
<gene>
    <name evidence="3" type="ORF">B0H15DRAFT_807550</name>
</gene>
<sequence>MSNGSTRFPDLGTSAHLDHALLRRNRDRQAPPSRVTTARTPHYKENHQRTPNNRDLVAHPRHSSPQRSSQAVSLKHQKLGRADLEGRASREGVEGFDRGFPPSKSSTKRPDSPSAPETVDVKVTRERTPWFAHRHDHVPRSKGRGIGLGRSTEALEVLKERIGDIAGRTGHRPKPTPIPSVAPQSASHRHYCLPPFRGGLKHGGVTGKGSKKGYPLHLVFQGRVVGLFDSWAEAQLSLSGYPNNANQGFHSLDDAIDAWQGLCALGMHPHPVDPAILGVAEPAAEMVATEETPKRAESPRMKRACERKVVRGTTAKEEEEQSTPPPPPPKTRQHHRASISRFLGTVWSPVVPHEASTNIKKCSVGGRSPTYCLHETLRGPFFFALDDGE</sequence>
<proteinExistence type="predicted"/>
<feature type="region of interest" description="Disordered" evidence="1">
    <location>
        <begin position="1"/>
        <end position="119"/>
    </location>
</feature>
<dbReference type="InterPro" id="IPR037056">
    <property type="entry name" value="RNase_H1_N_sf"/>
</dbReference>
<name>A0AAD6TPF4_9AGAR</name>
<dbReference type="InterPro" id="IPR009027">
    <property type="entry name" value="Ribosomal_bL9/RNase_H1_N"/>
</dbReference>
<evidence type="ECO:0000313" key="4">
    <source>
        <dbReference type="Proteomes" id="UP001222325"/>
    </source>
</evidence>
<evidence type="ECO:0000313" key="3">
    <source>
        <dbReference type="EMBL" id="KAJ7066862.1"/>
    </source>
</evidence>
<feature type="compositionally biased region" description="Basic and acidic residues" evidence="1">
    <location>
        <begin position="80"/>
        <end position="97"/>
    </location>
</feature>
<evidence type="ECO:0000259" key="2">
    <source>
        <dbReference type="Pfam" id="PF01693"/>
    </source>
</evidence>
<feature type="region of interest" description="Disordered" evidence="1">
    <location>
        <begin position="166"/>
        <end position="186"/>
    </location>
</feature>
<dbReference type="AlphaFoldDB" id="A0AAD6TPF4"/>
<evidence type="ECO:0000256" key="1">
    <source>
        <dbReference type="SAM" id="MobiDB-lite"/>
    </source>
</evidence>
<dbReference type="EMBL" id="JARJCN010000159">
    <property type="protein sequence ID" value="KAJ7066862.1"/>
    <property type="molecule type" value="Genomic_DNA"/>
</dbReference>
<dbReference type="SUPFAM" id="SSF55658">
    <property type="entry name" value="L9 N-domain-like"/>
    <property type="match status" value="1"/>
</dbReference>
<organism evidence="3 4">
    <name type="scientific">Mycena belliarum</name>
    <dbReference type="NCBI Taxonomy" id="1033014"/>
    <lineage>
        <taxon>Eukaryota</taxon>
        <taxon>Fungi</taxon>
        <taxon>Dikarya</taxon>
        <taxon>Basidiomycota</taxon>
        <taxon>Agaricomycotina</taxon>
        <taxon>Agaricomycetes</taxon>
        <taxon>Agaricomycetidae</taxon>
        <taxon>Agaricales</taxon>
        <taxon>Marasmiineae</taxon>
        <taxon>Mycenaceae</taxon>
        <taxon>Mycena</taxon>
    </lineage>
</organism>
<comment type="caution">
    <text evidence="3">The sequence shown here is derived from an EMBL/GenBank/DDBJ whole genome shotgun (WGS) entry which is preliminary data.</text>
</comment>
<dbReference type="Proteomes" id="UP001222325">
    <property type="component" value="Unassembled WGS sequence"/>
</dbReference>
<accession>A0AAD6TPF4</accession>
<feature type="region of interest" description="Disordered" evidence="1">
    <location>
        <begin position="311"/>
        <end position="336"/>
    </location>
</feature>
<dbReference type="Gene3D" id="3.40.970.10">
    <property type="entry name" value="Ribonuclease H1, N-terminal domain"/>
    <property type="match status" value="1"/>
</dbReference>